<organism evidence="1">
    <name type="scientific">Rhizophora mucronata</name>
    <name type="common">Asiatic mangrove</name>
    <dbReference type="NCBI Taxonomy" id="61149"/>
    <lineage>
        <taxon>Eukaryota</taxon>
        <taxon>Viridiplantae</taxon>
        <taxon>Streptophyta</taxon>
        <taxon>Embryophyta</taxon>
        <taxon>Tracheophyta</taxon>
        <taxon>Spermatophyta</taxon>
        <taxon>Magnoliopsida</taxon>
        <taxon>eudicotyledons</taxon>
        <taxon>Gunneridae</taxon>
        <taxon>Pentapetalae</taxon>
        <taxon>rosids</taxon>
        <taxon>fabids</taxon>
        <taxon>Malpighiales</taxon>
        <taxon>Rhizophoraceae</taxon>
        <taxon>Rhizophora</taxon>
    </lineage>
</organism>
<accession>A0A2P2K274</accession>
<sequence length="32" mass="3735">MRMKRFGNKSNYHLHISKHNACACEGRDFLLG</sequence>
<proteinExistence type="predicted"/>
<name>A0A2P2K274_RHIMU</name>
<evidence type="ECO:0000313" key="1">
    <source>
        <dbReference type="EMBL" id="MBW99834.1"/>
    </source>
</evidence>
<protein>
    <submittedName>
        <fullName evidence="1">Endoplasmic reticulum-Golgi intermediate compartment protein 3-like</fullName>
    </submittedName>
</protein>
<dbReference type="AlphaFoldDB" id="A0A2P2K274"/>
<dbReference type="EMBL" id="GGEC01019351">
    <property type="protein sequence ID" value="MBW99834.1"/>
    <property type="molecule type" value="Transcribed_RNA"/>
</dbReference>
<reference evidence="1" key="1">
    <citation type="submission" date="2018-02" db="EMBL/GenBank/DDBJ databases">
        <title>Rhizophora mucronata_Transcriptome.</title>
        <authorList>
            <person name="Meera S.P."/>
            <person name="Sreeshan A."/>
            <person name="Augustine A."/>
        </authorList>
    </citation>
    <scope>NUCLEOTIDE SEQUENCE</scope>
    <source>
        <tissue evidence="1">Leaf</tissue>
    </source>
</reference>